<dbReference type="EMBL" id="ACBY02000068">
    <property type="protein sequence ID" value="EFB74518.1"/>
    <property type="molecule type" value="Genomic_DNA"/>
</dbReference>
<sequence>MMEAKILDYLAWEMLRFNRMDPARMQHLLKVHDFTRMIGQGEQLDEHTQFVAECAALVHDIGIRPAEEKYGASDGKLQEQEGPSHARVLLEKLGLEGADIDRICYLVGHHHTYTGIDGLDYQILVEADFLVNFYEDSLPLEAIQSAYARIFRTKTGKELCRLSYPVKKEEPNAGTD</sequence>
<dbReference type="Gene3D" id="1.10.3210.10">
    <property type="entry name" value="Hypothetical protein af1432"/>
    <property type="match status" value="1"/>
</dbReference>
<evidence type="ECO:0000259" key="1">
    <source>
        <dbReference type="Pfam" id="PF01966"/>
    </source>
</evidence>
<dbReference type="Proteomes" id="UP000003438">
    <property type="component" value="Unassembled WGS sequence"/>
</dbReference>
<dbReference type="eggNOG" id="COG1418">
    <property type="taxonomic scope" value="Bacteria"/>
</dbReference>
<dbReference type="RefSeq" id="WP_007048518.1">
    <property type="nucleotide sequence ID" value="NZ_GG704771.1"/>
</dbReference>
<dbReference type="STRING" id="411471.SUBVAR_07173"/>
<dbReference type="CDD" id="cd00077">
    <property type="entry name" value="HDc"/>
    <property type="match status" value="1"/>
</dbReference>
<dbReference type="InterPro" id="IPR006674">
    <property type="entry name" value="HD_domain"/>
</dbReference>
<keyword evidence="3" id="KW-1185">Reference proteome</keyword>
<feature type="domain" description="HD" evidence="1">
    <location>
        <begin position="25"/>
        <end position="117"/>
    </location>
</feature>
<reference evidence="2" key="1">
    <citation type="submission" date="2009-12" db="EMBL/GenBank/DDBJ databases">
        <authorList>
            <person name="Weinstock G."/>
            <person name="Sodergren E."/>
            <person name="Clifton S."/>
            <person name="Fulton L."/>
            <person name="Fulton B."/>
            <person name="Courtney L."/>
            <person name="Fronick C."/>
            <person name="Harrison M."/>
            <person name="Strong C."/>
            <person name="Farmer C."/>
            <person name="Delahaunty K."/>
            <person name="Markovic C."/>
            <person name="Hall O."/>
            <person name="Minx P."/>
            <person name="Tomlinson C."/>
            <person name="Mitreva M."/>
            <person name="Nelson J."/>
            <person name="Hou S."/>
            <person name="Wollam A."/>
            <person name="Pepin K.H."/>
            <person name="Johnson M."/>
            <person name="Bhonagiri V."/>
            <person name="Nash W.E."/>
            <person name="Warren W."/>
            <person name="Chinwalla A."/>
            <person name="Mardis E.R."/>
            <person name="Wilson R.K."/>
        </authorList>
    </citation>
    <scope>NUCLEOTIDE SEQUENCE [LARGE SCALE GENOMIC DNA]</scope>
    <source>
        <strain evidence="2">DSM 15176</strain>
    </source>
</reference>
<proteinExistence type="predicted"/>
<dbReference type="InterPro" id="IPR003607">
    <property type="entry name" value="HD/PDEase_dom"/>
</dbReference>
<dbReference type="HOGENOM" id="CLU_110721_0_0_9"/>
<dbReference type="AlphaFoldDB" id="D1PRZ0"/>
<evidence type="ECO:0000313" key="2">
    <source>
        <dbReference type="EMBL" id="EFB74518.1"/>
    </source>
</evidence>
<dbReference type="Pfam" id="PF01966">
    <property type="entry name" value="HD"/>
    <property type="match status" value="1"/>
</dbReference>
<accession>D1PRZ0</accession>
<organism evidence="2 3">
    <name type="scientific">Subdoligranulum variabile DSM 15176</name>
    <dbReference type="NCBI Taxonomy" id="411471"/>
    <lineage>
        <taxon>Bacteria</taxon>
        <taxon>Bacillati</taxon>
        <taxon>Bacillota</taxon>
        <taxon>Clostridia</taxon>
        <taxon>Eubacteriales</taxon>
        <taxon>Oscillospiraceae</taxon>
        <taxon>Subdoligranulum</taxon>
    </lineage>
</organism>
<dbReference type="OrthoDB" id="155250at2"/>
<gene>
    <name evidence="2" type="ORF">SUBVAR_07173</name>
</gene>
<protein>
    <recommendedName>
        <fullName evidence="1">HD domain-containing protein</fullName>
    </recommendedName>
</protein>
<evidence type="ECO:0000313" key="3">
    <source>
        <dbReference type="Proteomes" id="UP000003438"/>
    </source>
</evidence>
<name>D1PRZ0_9FIRM</name>
<dbReference type="SUPFAM" id="SSF109604">
    <property type="entry name" value="HD-domain/PDEase-like"/>
    <property type="match status" value="1"/>
</dbReference>
<comment type="caution">
    <text evidence="2">The sequence shown here is derived from an EMBL/GenBank/DDBJ whole genome shotgun (WGS) entry which is preliminary data.</text>
</comment>